<dbReference type="InterPro" id="IPR052526">
    <property type="entry name" value="HTH-type_Bedaq_tolerance"/>
</dbReference>
<dbReference type="Pfam" id="PF01047">
    <property type="entry name" value="MarR"/>
    <property type="match status" value="1"/>
</dbReference>
<gene>
    <name evidence="5" type="ORF">MQP27_19650</name>
</gene>
<feature type="domain" description="HTH marR-type" evidence="4">
    <location>
        <begin position="7"/>
        <end position="138"/>
    </location>
</feature>
<dbReference type="InterPro" id="IPR023187">
    <property type="entry name" value="Tscrpt_reg_MarR-type_CS"/>
</dbReference>
<protein>
    <submittedName>
        <fullName evidence="5">MarR family transcriptional regulator</fullName>
    </submittedName>
</protein>
<evidence type="ECO:0000256" key="1">
    <source>
        <dbReference type="ARBA" id="ARBA00023015"/>
    </source>
</evidence>
<keyword evidence="1" id="KW-0805">Transcription regulation</keyword>
<dbReference type="Gene3D" id="1.10.10.10">
    <property type="entry name" value="Winged helix-like DNA-binding domain superfamily/Winged helix DNA-binding domain"/>
    <property type="match status" value="1"/>
</dbReference>
<evidence type="ECO:0000313" key="6">
    <source>
        <dbReference type="Proteomes" id="UP001165269"/>
    </source>
</evidence>
<evidence type="ECO:0000259" key="4">
    <source>
        <dbReference type="PROSITE" id="PS50995"/>
    </source>
</evidence>
<keyword evidence="6" id="KW-1185">Reference proteome</keyword>
<dbReference type="RefSeq" id="WP_242766499.1">
    <property type="nucleotide sequence ID" value="NZ_JALDAY010000005.1"/>
</dbReference>
<dbReference type="PANTHER" id="PTHR39515">
    <property type="entry name" value="CONSERVED PROTEIN"/>
    <property type="match status" value="1"/>
</dbReference>
<keyword evidence="3" id="KW-0804">Transcription</keyword>
<dbReference type="PROSITE" id="PS50995">
    <property type="entry name" value="HTH_MARR_2"/>
    <property type="match status" value="1"/>
</dbReference>
<evidence type="ECO:0000313" key="5">
    <source>
        <dbReference type="EMBL" id="MCI3273328.1"/>
    </source>
</evidence>
<evidence type="ECO:0000256" key="3">
    <source>
        <dbReference type="ARBA" id="ARBA00023163"/>
    </source>
</evidence>
<reference evidence="5" key="1">
    <citation type="submission" date="2022-03" db="EMBL/GenBank/DDBJ databases">
        <title>Streptomyces 7R015 and 7R016 isolated from Barleria lupulina in Thailand.</title>
        <authorList>
            <person name="Kanchanasin P."/>
            <person name="Phongsopitanun W."/>
            <person name="Tanasupawat S."/>
        </authorList>
    </citation>
    <scope>NUCLEOTIDE SEQUENCE</scope>
    <source>
        <strain evidence="5">7R015</strain>
    </source>
</reference>
<sequence>MNHLPEAARLRHAIVRLNRRLRHERGTGALSPTQLSVLGHLHRNGPSTPGEVATAERQRPQSLTRVFAELEAEGLILRSPSTTDRRQSVLSLTEEARRALVRDMAERDAWLSGALASLSPTERGVLELAAGVMERLADADVDVDVDQGAAGEGGR</sequence>
<dbReference type="InterPro" id="IPR000835">
    <property type="entry name" value="HTH_MarR-typ"/>
</dbReference>
<dbReference type="PANTHER" id="PTHR39515:SF2">
    <property type="entry name" value="HTH-TYPE TRANSCRIPTIONAL REGULATOR RV0880"/>
    <property type="match status" value="1"/>
</dbReference>
<dbReference type="Proteomes" id="UP001165269">
    <property type="component" value="Unassembled WGS sequence"/>
</dbReference>
<accession>A0ABS9Y7X6</accession>
<keyword evidence="2" id="KW-0238">DNA-binding</keyword>
<dbReference type="InterPro" id="IPR036388">
    <property type="entry name" value="WH-like_DNA-bd_sf"/>
</dbReference>
<dbReference type="InterPro" id="IPR036390">
    <property type="entry name" value="WH_DNA-bd_sf"/>
</dbReference>
<dbReference type="PROSITE" id="PS01117">
    <property type="entry name" value="HTH_MARR_1"/>
    <property type="match status" value="1"/>
</dbReference>
<dbReference type="SUPFAM" id="SSF46785">
    <property type="entry name" value="Winged helix' DNA-binding domain"/>
    <property type="match status" value="1"/>
</dbReference>
<comment type="caution">
    <text evidence="5">The sequence shown here is derived from an EMBL/GenBank/DDBJ whole genome shotgun (WGS) entry which is preliminary data.</text>
</comment>
<dbReference type="EMBL" id="JALDAY010000005">
    <property type="protein sequence ID" value="MCI3273328.1"/>
    <property type="molecule type" value="Genomic_DNA"/>
</dbReference>
<name>A0ABS9Y7X6_9ACTN</name>
<proteinExistence type="predicted"/>
<evidence type="ECO:0000256" key="2">
    <source>
        <dbReference type="ARBA" id="ARBA00023125"/>
    </source>
</evidence>
<organism evidence="5 6">
    <name type="scientific">Streptomyces cylindrosporus</name>
    <dbReference type="NCBI Taxonomy" id="2927583"/>
    <lineage>
        <taxon>Bacteria</taxon>
        <taxon>Bacillati</taxon>
        <taxon>Actinomycetota</taxon>
        <taxon>Actinomycetes</taxon>
        <taxon>Kitasatosporales</taxon>
        <taxon>Streptomycetaceae</taxon>
        <taxon>Streptomyces</taxon>
    </lineage>
</organism>
<dbReference type="SMART" id="SM00347">
    <property type="entry name" value="HTH_MARR"/>
    <property type="match status" value="1"/>
</dbReference>